<evidence type="ECO:0000313" key="4">
    <source>
        <dbReference type="Proteomes" id="UP000000637"/>
    </source>
</evidence>
<dbReference type="EMBL" id="CP000474">
    <property type="protein sequence ID" value="ABM07359.1"/>
    <property type="molecule type" value="Genomic_DNA"/>
</dbReference>
<dbReference type="RefSeq" id="WP_011772819.1">
    <property type="nucleotide sequence ID" value="NC_008711.1"/>
</dbReference>
<feature type="compositionally biased region" description="Basic and acidic residues" evidence="1">
    <location>
        <begin position="21"/>
        <end position="36"/>
    </location>
</feature>
<evidence type="ECO:0000313" key="3">
    <source>
        <dbReference type="EMBL" id="ABM07359.1"/>
    </source>
</evidence>
<evidence type="ECO:0000256" key="1">
    <source>
        <dbReference type="SAM" id="MobiDB-lite"/>
    </source>
</evidence>
<dbReference type="HOGENOM" id="CLU_996698_0_0_11"/>
<keyword evidence="2" id="KW-0812">Transmembrane</keyword>
<gene>
    <name evidence="3" type="ordered locus">AAur_0041</name>
</gene>
<accession>A1R0V9</accession>
<name>A1R0V9_PAEAT</name>
<reference evidence="3 4" key="1">
    <citation type="journal article" date="2006" name="PLoS Genet.">
        <title>Secrets of soil survival revealed by the genome sequence of Arthrobacter aurescens TC1.</title>
        <authorList>
            <person name="Mongodin E.F."/>
            <person name="Shapir N."/>
            <person name="Daugherty S.C."/>
            <person name="DeBoy R.T."/>
            <person name="Emerson J.B."/>
            <person name="Shvartzbeyn A."/>
            <person name="Radune D."/>
            <person name="Vamathevan J."/>
            <person name="Riggs F."/>
            <person name="Grinberg V."/>
            <person name="Khouri H."/>
            <person name="Wackett L.P."/>
            <person name="Nelson K.E."/>
            <person name="Sadowsky M.J."/>
        </authorList>
    </citation>
    <scope>NUCLEOTIDE SEQUENCE [LARGE SCALE GENOMIC DNA]</scope>
    <source>
        <strain evidence="3 4">TC1</strain>
    </source>
</reference>
<feature type="transmembrane region" description="Helical" evidence="2">
    <location>
        <begin position="67"/>
        <end position="86"/>
    </location>
</feature>
<keyword evidence="2" id="KW-1133">Transmembrane helix</keyword>
<feature type="region of interest" description="Disordered" evidence="1">
    <location>
        <begin position="1"/>
        <end position="61"/>
    </location>
</feature>
<evidence type="ECO:0000256" key="2">
    <source>
        <dbReference type="SAM" id="Phobius"/>
    </source>
</evidence>
<dbReference type="AlphaFoldDB" id="A1R0V9"/>
<organism evidence="3 4">
    <name type="scientific">Paenarthrobacter aurescens (strain TC1)</name>
    <dbReference type="NCBI Taxonomy" id="290340"/>
    <lineage>
        <taxon>Bacteria</taxon>
        <taxon>Bacillati</taxon>
        <taxon>Actinomycetota</taxon>
        <taxon>Actinomycetes</taxon>
        <taxon>Micrococcales</taxon>
        <taxon>Micrococcaceae</taxon>
        <taxon>Paenarthrobacter</taxon>
    </lineage>
</organism>
<keyword evidence="2" id="KW-0472">Membrane</keyword>
<sequence length="274" mass="29014">MKDTQNIDTLLRSMDAAEQNKPTDPRRSQKDLELILRSHPAPAAKGIRPAEHQTSTSFPSRRRRRTLALGAFAFATTVGFLIGPTLSGGDPAFATWTAVPGALVGAERNSAVSDCAKSSKGVGDGMFVTDVAAAEVAIAERRGAWTTVVLSGADGFEATCTTDSTAPWFKRGSFGSVGKPGNGHELAAREIRTTQLGTGVIADNPLSIASGQVGPEVIAMTYTDIAGERITATVSKGQFAFWLPGGELENPSEQDVPVEVTYTDNTREIRYLSL</sequence>
<dbReference type="KEGG" id="aau:AAur_0041"/>
<proteinExistence type="predicted"/>
<dbReference type="eggNOG" id="ENOG5030VJG">
    <property type="taxonomic scope" value="Bacteria"/>
</dbReference>
<dbReference type="OrthoDB" id="3293457at2"/>
<dbReference type="Proteomes" id="UP000000637">
    <property type="component" value="Chromosome"/>
</dbReference>
<protein>
    <submittedName>
        <fullName evidence="3">Uncharacterized protein</fullName>
    </submittedName>
</protein>
<keyword evidence="4" id="KW-1185">Reference proteome</keyword>